<evidence type="ECO:0000313" key="3">
    <source>
        <dbReference type="Proteomes" id="UP000324222"/>
    </source>
</evidence>
<dbReference type="AlphaFoldDB" id="A0A5B7HD93"/>
<evidence type="ECO:0000313" key="2">
    <source>
        <dbReference type="EMBL" id="MPC70721.1"/>
    </source>
</evidence>
<sequence length="67" mass="7446">MRNKGEGWAGGVGGEQEEEEVEEPRSGLGGTRFLPHTSWWTPTPLPPHIPIHPSTPTHLTSRDTRHI</sequence>
<protein>
    <submittedName>
        <fullName evidence="2">Uncharacterized protein</fullName>
    </submittedName>
</protein>
<organism evidence="2 3">
    <name type="scientific">Portunus trituberculatus</name>
    <name type="common">Swimming crab</name>
    <name type="synonym">Neptunus trituberculatus</name>
    <dbReference type="NCBI Taxonomy" id="210409"/>
    <lineage>
        <taxon>Eukaryota</taxon>
        <taxon>Metazoa</taxon>
        <taxon>Ecdysozoa</taxon>
        <taxon>Arthropoda</taxon>
        <taxon>Crustacea</taxon>
        <taxon>Multicrustacea</taxon>
        <taxon>Malacostraca</taxon>
        <taxon>Eumalacostraca</taxon>
        <taxon>Eucarida</taxon>
        <taxon>Decapoda</taxon>
        <taxon>Pleocyemata</taxon>
        <taxon>Brachyura</taxon>
        <taxon>Eubrachyura</taxon>
        <taxon>Portunoidea</taxon>
        <taxon>Portunidae</taxon>
        <taxon>Portuninae</taxon>
        <taxon>Portunus</taxon>
    </lineage>
</organism>
<reference evidence="2 3" key="1">
    <citation type="submission" date="2019-05" db="EMBL/GenBank/DDBJ databases">
        <title>Another draft genome of Portunus trituberculatus and its Hox gene families provides insights of decapod evolution.</title>
        <authorList>
            <person name="Jeong J.-H."/>
            <person name="Song I."/>
            <person name="Kim S."/>
            <person name="Choi T."/>
            <person name="Kim D."/>
            <person name="Ryu S."/>
            <person name="Kim W."/>
        </authorList>
    </citation>
    <scope>NUCLEOTIDE SEQUENCE [LARGE SCALE GENOMIC DNA]</scope>
    <source>
        <tissue evidence="2">Muscle</tissue>
    </source>
</reference>
<comment type="caution">
    <text evidence="2">The sequence shown here is derived from an EMBL/GenBank/DDBJ whole genome shotgun (WGS) entry which is preliminary data.</text>
</comment>
<keyword evidence="3" id="KW-1185">Reference proteome</keyword>
<dbReference type="EMBL" id="VSRR010031590">
    <property type="protein sequence ID" value="MPC70721.1"/>
    <property type="molecule type" value="Genomic_DNA"/>
</dbReference>
<accession>A0A5B7HD93</accession>
<evidence type="ECO:0000256" key="1">
    <source>
        <dbReference type="SAM" id="MobiDB-lite"/>
    </source>
</evidence>
<feature type="region of interest" description="Disordered" evidence="1">
    <location>
        <begin position="1"/>
        <end position="67"/>
    </location>
</feature>
<proteinExistence type="predicted"/>
<gene>
    <name evidence="2" type="ORF">E2C01_064975</name>
</gene>
<name>A0A5B7HD93_PORTR</name>
<dbReference type="Proteomes" id="UP000324222">
    <property type="component" value="Unassembled WGS sequence"/>
</dbReference>